<protein>
    <recommendedName>
        <fullName evidence="8">Solute carrier family 46 member 3</fullName>
    </recommendedName>
</protein>
<dbReference type="OrthoDB" id="3026777at2759"/>
<feature type="transmembrane region" description="Helical" evidence="5">
    <location>
        <begin position="365"/>
        <end position="392"/>
    </location>
</feature>
<evidence type="ECO:0000256" key="1">
    <source>
        <dbReference type="ARBA" id="ARBA00004141"/>
    </source>
</evidence>
<dbReference type="AlphaFoldDB" id="A0A9P0G6N5"/>
<keyword evidence="4 5" id="KW-0472">Membrane</keyword>
<dbReference type="PANTHER" id="PTHR23507:SF1">
    <property type="entry name" value="FI18259P1-RELATED"/>
    <property type="match status" value="1"/>
</dbReference>
<evidence type="ECO:0000256" key="2">
    <source>
        <dbReference type="ARBA" id="ARBA00022692"/>
    </source>
</evidence>
<keyword evidence="3 5" id="KW-1133">Transmembrane helix</keyword>
<evidence type="ECO:0008006" key="8">
    <source>
        <dbReference type="Google" id="ProtNLM"/>
    </source>
</evidence>
<feature type="transmembrane region" description="Helical" evidence="5">
    <location>
        <begin position="165"/>
        <end position="185"/>
    </location>
</feature>
<keyword evidence="2 5" id="KW-0812">Transmembrane</keyword>
<accession>A0A9P0G6N5</accession>
<feature type="transmembrane region" description="Helical" evidence="5">
    <location>
        <begin position="129"/>
        <end position="153"/>
    </location>
</feature>
<sequence>MSCNGDVAERVKREENKVSSLVKKFKQIKDVITVEPLIGLYQFAIFISRPALENLELEKACRVNLNYNDTVCDSILSGHHKNYSIENNNIQIIISKMHSWQQPITSFFPLLLILFLGSYSDRHKWRKPFFIIPLIGDILGYLGNILSVTYMRTWPLEVQGVFQKIVPSIFGTQPMVVMSTTAYIADVSTKEDRTLRIGLATLVINLTIPVAQAISGILFNKIGYYGVLSISSIILAIAFVYGVFCVKETSCFKEKKKTCVISDVFNPSDALSTLGIVFKKTPNLTRLHLLLTMAILQRCASDGEDNMTFLYVQNIFQWTPVDYSYFRTAQSITTLLGNVLGLWILVKILKINDLIILFITVYTRLFAQVIFGLAATSMVFYAGILLVVVTRLNRIAKRSYITKIVSENDIGKTISMLGIVEAIAPVVAVPVYNLIYQHTLESFPAMIFFFSVLIYTICSFIIAFMYWNDRRIQKKEDNLDKAGQNISTIVESTHI</sequence>
<evidence type="ECO:0000313" key="6">
    <source>
        <dbReference type="EMBL" id="CAH1104104.1"/>
    </source>
</evidence>
<reference evidence="6" key="1">
    <citation type="submission" date="2022-01" db="EMBL/GenBank/DDBJ databases">
        <authorList>
            <person name="King R."/>
        </authorList>
    </citation>
    <scope>NUCLEOTIDE SEQUENCE</scope>
</reference>
<organism evidence="6 7">
    <name type="scientific">Psylliodes chrysocephalus</name>
    <dbReference type="NCBI Taxonomy" id="3402493"/>
    <lineage>
        <taxon>Eukaryota</taxon>
        <taxon>Metazoa</taxon>
        <taxon>Ecdysozoa</taxon>
        <taxon>Arthropoda</taxon>
        <taxon>Hexapoda</taxon>
        <taxon>Insecta</taxon>
        <taxon>Pterygota</taxon>
        <taxon>Neoptera</taxon>
        <taxon>Endopterygota</taxon>
        <taxon>Coleoptera</taxon>
        <taxon>Polyphaga</taxon>
        <taxon>Cucujiformia</taxon>
        <taxon>Chrysomeloidea</taxon>
        <taxon>Chrysomelidae</taxon>
        <taxon>Galerucinae</taxon>
        <taxon>Alticini</taxon>
        <taxon>Psylliodes</taxon>
    </lineage>
</organism>
<evidence type="ECO:0000256" key="4">
    <source>
        <dbReference type="ARBA" id="ARBA00023136"/>
    </source>
</evidence>
<gene>
    <name evidence="6" type="ORF">PSYICH_LOCUS5109</name>
</gene>
<evidence type="ECO:0000256" key="5">
    <source>
        <dbReference type="SAM" id="Phobius"/>
    </source>
</evidence>
<dbReference type="InterPro" id="IPR011701">
    <property type="entry name" value="MFS"/>
</dbReference>
<proteinExistence type="predicted"/>
<keyword evidence="7" id="KW-1185">Reference proteome</keyword>
<dbReference type="EMBL" id="OV651828">
    <property type="protein sequence ID" value="CAH1104104.1"/>
    <property type="molecule type" value="Genomic_DNA"/>
</dbReference>
<dbReference type="GO" id="GO:0022857">
    <property type="term" value="F:transmembrane transporter activity"/>
    <property type="evidence" value="ECO:0007669"/>
    <property type="project" value="InterPro"/>
</dbReference>
<dbReference type="SUPFAM" id="SSF103473">
    <property type="entry name" value="MFS general substrate transporter"/>
    <property type="match status" value="1"/>
</dbReference>
<comment type="subcellular location">
    <subcellularLocation>
        <location evidence="1">Membrane</location>
        <topology evidence="1">Multi-pass membrane protein</topology>
    </subcellularLocation>
</comment>
<feature type="transmembrane region" description="Helical" evidence="5">
    <location>
        <begin position="197"/>
        <end position="218"/>
    </location>
</feature>
<evidence type="ECO:0000313" key="7">
    <source>
        <dbReference type="Proteomes" id="UP001153636"/>
    </source>
</evidence>
<feature type="transmembrane region" description="Helical" evidence="5">
    <location>
        <begin position="447"/>
        <end position="467"/>
    </location>
</feature>
<evidence type="ECO:0000256" key="3">
    <source>
        <dbReference type="ARBA" id="ARBA00022989"/>
    </source>
</evidence>
<feature type="transmembrane region" description="Helical" evidence="5">
    <location>
        <begin position="413"/>
        <end position="435"/>
    </location>
</feature>
<feature type="transmembrane region" description="Helical" evidence="5">
    <location>
        <begin position="335"/>
        <end position="359"/>
    </location>
</feature>
<dbReference type="GO" id="GO:0016020">
    <property type="term" value="C:membrane"/>
    <property type="evidence" value="ECO:0007669"/>
    <property type="project" value="UniProtKB-SubCell"/>
</dbReference>
<name>A0A9P0G6N5_9CUCU</name>
<dbReference type="Gene3D" id="1.20.1250.20">
    <property type="entry name" value="MFS general substrate transporter like domains"/>
    <property type="match status" value="1"/>
</dbReference>
<dbReference type="Proteomes" id="UP001153636">
    <property type="component" value="Chromosome 16"/>
</dbReference>
<feature type="transmembrane region" description="Helical" evidence="5">
    <location>
        <begin position="224"/>
        <end position="246"/>
    </location>
</feature>
<dbReference type="InterPro" id="IPR036259">
    <property type="entry name" value="MFS_trans_sf"/>
</dbReference>
<dbReference type="Pfam" id="PF07690">
    <property type="entry name" value="MFS_1"/>
    <property type="match status" value="1"/>
</dbReference>
<dbReference type="PANTHER" id="PTHR23507">
    <property type="entry name" value="ZGC:174356"/>
    <property type="match status" value="1"/>
</dbReference>